<dbReference type="EMBL" id="MHUZ01000039">
    <property type="protein sequence ID" value="OHA84535.1"/>
    <property type="molecule type" value="Genomic_DNA"/>
</dbReference>
<dbReference type="InterPro" id="IPR036265">
    <property type="entry name" value="HIT-like_sf"/>
</dbReference>
<dbReference type="Proteomes" id="UP000178168">
    <property type="component" value="Unassembled WGS sequence"/>
</dbReference>
<organism evidence="1 2">
    <name type="scientific">Candidatus Yonathbacteria bacterium RIFOXYD1_FULL_52_36</name>
    <dbReference type="NCBI Taxonomy" id="1802730"/>
    <lineage>
        <taxon>Bacteria</taxon>
        <taxon>Candidatus Yonathiibacteriota</taxon>
    </lineage>
</organism>
<evidence type="ECO:0000313" key="2">
    <source>
        <dbReference type="Proteomes" id="UP000178168"/>
    </source>
</evidence>
<dbReference type="AlphaFoldDB" id="A0A1G2SHM8"/>
<comment type="caution">
    <text evidence="1">The sequence shown here is derived from an EMBL/GenBank/DDBJ whole genome shotgun (WGS) entry which is preliminary data.</text>
</comment>
<dbReference type="Gene3D" id="3.30.428.10">
    <property type="entry name" value="HIT-like"/>
    <property type="match status" value="1"/>
</dbReference>
<name>A0A1G2SHM8_9BACT</name>
<sequence>MTEKNQLVNLSHTRGDEQTNVYHRIAEGGFCPFCWENFQKNHKKPLLIQTEWWIATENQWPYQGSTLHMLFVYRDHVDDPTKVAPDAWSEFYQHILPAIMKRYHINGGGIYMRFGNTNITGSSVAHFHANLIVGGEMIEQPTSEDWLTVALGYKHKEA</sequence>
<evidence type="ECO:0008006" key="3">
    <source>
        <dbReference type="Google" id="ProtNLM"/>
    </source>
</evidence>
<evidence type="ECO:0000313" key="1">
    <source>
        <dbReference type="EMBL" id="OHA84535.1"/>
    </source>
</evidence>
<dbReference type="SUPFAM" id="SSF54197">
    <property type="entry name" value="HIT-like"/>
    <property type="match status" value="1"/>
</dbReference>
<accession>A0A1G2SHM8</accession>
<dbReference type="STRING" id="1802730.A2591_04165"/>
<gene>
    <name evidence="1" type="ORF">A2591_04165</name>
</gene>
<reference evidence="1 2" key="1">
    <citation type="journal article" date="2016" name="Nat. Commun.">
        <title>Thousands of microbial genomes shed light on interconnected biogeochemical processes in an aquifer system.</title>
        <authorList>
            <person name="Anantharaman K."/>
            <person name="Brown C.T."/>
            <person name="Hug L.A."/>
            <person name="Sharon I."/>
            <person name="Castelle C.J."/>
            <person name="Probst A.J."/>
            <person name="Thomas B.C."/>
            <person name="Singh A."/>
            <person name="Wilkins M.J."/>
            <person name="Karaoz U."/>
            <person name="Brodie E.L."/>
            <person name="Williams K.H."/>
            <person name="Hubbard S.S."/>
            <person name="Banfield J.F."/>
        </authorList>
    </citation>
    <scope>NUCLEOTIDE SEQUENCE [LARGE SCALE GENOMIC DNA]</scope>
</reference>
<protein>
    <recommendedName>
        <fullName evidence="3">HIT domain-containing protein</fullName>
    </recommendedName>
</protein>
<proteinExistence type="predicted"/>